<comment type="subunit">
    <text evidence="6">Heterodimer of SAE1 and UBA2/SAE2. The heterodimer corresponds to the two domains that are encoded on a single polypeptide chain in ubiquitin-activating enzyme E1. Interacts with UBE2I.</text>
</comment>
<evidence type="ECO:0000256" key="5">
    <source>
        <dbReference type="ARBA" id="ARBA00023242"/>
    </source>
</evidence>
<evidence type="ECO:0000256" key="2">
    <source>
        <dbReference type="ARBA" id="ARBA00004718"/>
    </source>
</evidence>
<dbReference type="InterPro" id="IPR035985">
    <property type="entry name" value="Ubiquitin-activating_enz"/>
</dbReference>
<evidence type="ECO:0000313" key="11">
    <source>
        <dbReference type="Proteomes" id="UP001292079"/>
    </source>
</evidence>
<evidence type="ECO:0000256" key="3">
    <source>
        <dbReference type="ARBA" id="ARBA00005673"/>
    </source>
</evidence>
<evidence type="ECO:0000259" key="9">
    <source>
        <dbReference type="Pfam" id="PF00899"/>
    </source>
</evidence>
<feature type="domain" description="THIF-type NAD/FAD binding fold" evidence="9">
    <location>
        <begin position="40"/>
        <end position="346"/>
    </location>
</feature>
<dbReference type="AlphaFoldDB" id="A0AAE1Z9X0"/>
<dbReference type="Pfam" id="PF00899">
    <property type="entry name" value="ThiF"/>
    <property type="match status" value="1"/>
</dbReference>
<dbReference type="EMBL" id="JALJAT010000005">
    <property type="protein sequence ID" value="KAK4469489.1"/>
    <property type="molecule type" value="Genomic_DNA"/>
</dbReference>
<dbReference type="GO" id="GO:0016925">
    <property type="term" value="P:protein sumoylation"/>
    <property type="evidence" value="ECO:0007669"/>
    <property type="project" value="TreeGrafter"/>
</dbReference>
<comment type="pathway">
    <text evidence="2">Protein modification; protein sumoylation.</text>
</comment>
<dbReference type="GO" id="GO:0019948">
    <property type="term" value="F:SUMO activating enzyme activity"/>
    <property type="evidence" value="ECO:0007669"/>
    <property type="project" value="TreeGrafter"/>
</dbReference>
<dbReference type="PRINTS" id="PR01849">
    <property type="entry name" value="UBIQUITINACT"/>
</dbReference>
<accession>A0AAE1Z9X0</accession>
<reference evidence="10" key="2">
    <citation type="journal article" date="2023" name="Infect Dis Poverty">
        <title>Chromosome-scale genome of the human blood fluke Schistosoma mekongi and its implications for public health.</title>
        <authorList>
            <person name="Zhou M."/>
            <person name="Xu L."/>
            <person name="Xu D."/>
            <person name="Chen W."/>
            <person name="Khan J."/>
            <person name="Hu Y."/>
            <person name="Huang H."/>
            <person name="Wei H."/>
            <person name="Zhang Y."/>
            <person name="Chusongsang P."/>
            <person name="Tanasarnprasert K."/>
            <person name="Hu X."/>
            <person name="Limpanont Y."/>
            <person name="Lv Z."/>
        </authorList>
    </citation>
    <scope>NUCLEOTIDE SEQUENCE</scope>
    <source>
        <strain evidence="10">LV_2022a</strain>
    </source>
</reference>
<evidence type="ECO:0000256" key="1">
    <source>
        <dbReference type="ARBA" id="ARBA00004123"/>
    </source>
</evidence>
<dbReference type="SUPFAM" id="SSF69572">
    <property type="entry name" value="Activating enzymes of the ubiquitin-like proteins"/>
    <property type="match status" value="1"/>
</dbReference>
<evidence type="ECO:0000256" key="6">
    <source>
        <dbReference type="ARBA" id="ARBA00026003"/>
    </source>
</evidence>
<dbReference type="Gene3D" id="3.40.50.720">
    <property type="entry name" value="NAD(P)-binding Rossmann-like Domain"/>
    <property type="match status" value="1"/>
</dbReference>
<comment type="subcellular location">
    <subcellularLocation>
        <location evidence="1">Nucleus</location>
    </subcellularLocation>
</comment>
<dbReference type="InterPro" id="IPR045886">
    <property type="entry name" value="ThiF/MoeB/HesA"/>
</dbReference>
<dbReference type="InterPro" id="IPR000594">
    <property type="entry name" value="ThiF_NAD_FAD-bd"/>
</dbReference>
<dbReference type="GO" id="GO:0031510">
    <property type="term" value="C:SUMO activating enzyme complex"/>
    <property type="evidence" value="ECO:0007669"/>
    <property type="project" value="TreeGrafter"/>
</dbReference>
<organism evidence="10 11">
    <name type="scientific">Schistosoma mekongi</name>
    <name type="common">Parasitic worm</name>
    <dbReference type="NCBI Taxonomy" id="38744"/>
    <lineage>
        <taxon>Eukaryota</taxon>
        <taxon>Metazoa</taxon>
        <taxon>Spiralia</taxon>
        <taxon>Lophotrochozoa</taxon>
        <taxon>Platyhelminthes</taxon>
        <taxon>Trematoda</taxon>
        <taxon>Digenea</taxon>
        <taxon>Strigeidida</taxon>
        <taxon>Schistosomatoidea</taxon>
        <taxon>Schistosomatidae</taxon>
        <taxon>Schistosoma</taxon>
    </lineage>
</organism>
<dbReference type="PANTHER" id="PTHR10953:SF162">
    <property type="entry name" value="SUMO-ACTIVATING ENZYME SUBUNIT 1"/>
    <property type="match status" value="1"/>
</dbReference>
<dbReference type="PANTHER" id="PTHR10953">
    <property type="entry name" value="UBIQUITIN-ACTIVATING ENZYME E1"/>
    <property type="match status" value="1"/>
</dbReference>
<gene>
    <name evidence="10" type="ORF">MN116_007036</name>
</gene>
<reference evidence="10" key="1">
    <citation type="submission" date="2022-04" db="EMBL/GenBank/DDBJ databases">
        <authorList>
            <person name="Xu L."/>
            <person name="Lv Z."/>
        </authorList>
    </citation>
    <scope>NUCLEOTIDE SEQUENCE</scope>
    <source>
        <strain evidence="10">LV_2022a</strain>
    </source>
</reference>
<evidence type="ECO:0000256" key="7">
    <source>
        <dbReference type="ARBA" id="ARBA00044187"/>
    </source>
</evidence>
<evidence type="ECO:0000256" key="8">
    <source>
        <dbReference type="ARBA" id="ARBA00044354"/>
    </source>
</evidence>
<evidence type="ECO:0000256" key="4">
    <source>
        <dbReference type="ARBA" id="ARBA00022786"/>
    </source>
</evidence>
<sequence>MSYHMVPTTKGGIKSCVGLEKMLYEHSTNNLITEEEAELYDRQIRLWGIESQNRLKQSKILLLGMNALAAEIAKNIVLAGISSLTIIDDQQVTIEDCENNFLIPHDCLGHRSLNPMVKLQSSEMGDLKEKIQKHNFIILITECSSTHFKQWSTVCDIVSGIDINTRPYVICASATGLFGFVFVDLNAHECLSENVILKKKSASTVPPNSLQRLNKTDEASNTETVLVRKAFNYCRLTDSLCLIADTLKNKSHAKYIPKGYFLMQVLSHCSTNEAPFTLSYLQSQWQNVSKLLDVDEAILSTEDLECCSGPIVPAVNPVLGGVVSQEIIRAITRKGAPHGNWYFFNGSQCSVIVDWLPPNEKSQIS</sequence>
<dbReference type="InterPro" id="IPR000011">
    <property type="entry name" value="UBQ/SUMO-activ_enz_E1-like"/>
</dbReference>
<dbReference type="Proteomes" id="UP001292079">
    <property type="component" value="Unassembled WGS sequence"/>
</dbReference>
<evidence type="ECO:0000313" key="10">
    <source>
        <dbReference type="EMBL" id="KAK4469489.1"/>
    </source>
</evidence>
<name>A0AAE1Z9X0_SCHME</name>
<comment type="caution">
    <text evidence="10">The sequence shown here is derived from an EMBL/GenBank/DDBJ whole genome shotgun (WGS) entry which is preliminary data.</text>
</comment>
<comment type="similarity">
    <text evidence="3">Belongs to the ubiquitin-activating E1 family.</text>
</comment>
<dbReference type="GO" id="GO:0005737">
    <property type="term" value="C:cytoplasm"/>
    <property type="evidence" value="ECO:0007669"/>
    <property type="project" value="TreeGrafter"/>
</dbReference>
<keyword evidence="4" id="KW-0833">Ubl conjugation pathway</keyword>
<protein>
    <recommendedName>
        <fullName evidence="7">SUMO-activating enzyme subunit 1</fullName>
    </recommendedName>
    <alternativeName>
        <fullName evidence="8">Ubiquitin-like 1-activating enzyme E1A</fullName>
    </alternativeName>
</protein>
<keyword evidence="5" id="KW-0539">Nucleus</keyword>
<keyword evidence="11" id="KW-1185">Reference proteome</keyword>
<proteinExistence type="inferred from homology"/>